<evidence type="ECO:0000313" key="2">
    <source>
        <dbReference type="Proteomes" id="UP000758155"/>
    </source>
</evidence>
<evidence type="ECO:0000313" key="1">
    <source>
        <dbReference type="EMBL" id="KAF3033003.1"/>
    </source>
</evidence>
<dbReference type="EMBL" id="SWKV01000089">
    <property type="protein sequence ID" value="KAF3033003.1"/>
    <property type="molecule type" value="Genomic_DNA"/>
</dbReference>
<dbReference type="Proteomes" id="UP000758155">
    <property type="component" value="Unassembled WGS sequence"/>
</dbReference>
<gene>
    <name evidence="1" type="ORF">E8E12_004937</name>
</gene>
<comment type="caution">
    <text evidence="1">The sequence shown here is derived from an EMBL/GenBank/DDBJ whole genome shotgun (WGS) entry which is preliminary data.</text>
</comment>
<reference evidence="1" key="1">
    <citation type="submission" date="2019-04" db="EMBL/GenBank/DDBJ databases">
        <title>Sequencing of skin fungus with MAO and IRED activity.</title>
        <authorList>
            <person name="Marsaioli A.J."/>
            <person name="Bonatto J.M.C."/>
            <person name="Reis Junior O."/>
        </authorList>
    </citation>
    <scope>NUCLEOTIDE SEQUENCE</scope>
    <source>
        <strain evidence="1">28M1</strain>
    </source>
</reference>
<name>A0A9P4WIJ8_9PLEO</name>
<dbReference type="OrthoDB" id="10478906at2759"/>
<keyword evidence="2" id="KW-1185">Reference proteome</keyword>
<protein>
    <submittedName>
        <fullName evidence="1">Uncharacterized protein</fullName>
    </submittedName>
</protein>
<proteinExistence type="predicted"/>
<accession>A0A9P4WIJ8</accession>
<organism evidence="1 2">
    <name type="scientific">Didymella heteroderae</name>
    <dbReference type="NCBI Taxonomy" id="1769908"/>
    <lineage>
        <taxon>Eukaryota</taxon>
        <taxon>Fungi</taxon>
        <taxon>Dikarya</taxon>
        <taxon>Ascomycota</taxon>
        <taxon>Pezizomycotina</taxon>
        <taxon>Dothideomycetes</taxon>
        <taxon>Pleosporomycetidae</taxon>
        <taxon>Pleosporales</taxon>
        <taxon>Pleosporineae</taxon>
        <taxon>Didymellaceae</taxon>
        <taxon>Didymella</taxon>
    </lineage>
</organism>
<dbReference type="AlphaFoldDB" id="A0A9P4WIJ8"/>
<sequence length="138" mass="16711">MLSERPNRWSDEQNALFEDLYKKKWKTGYDPKRLHQVAQETLPDDEDQRKYYQWVRERFVAVRVARMEIPAATVEDYRDVIIHTNIVDTDEVRQLMNLLDRVPYPYIGIGHHKGQHYRLKPMTDLLDIEDRDIWIEDP</sequence>